<dbReference type="Proteomes" id="UP000003257">
    <property type="component" value="Unassembled WGS sequence"/>
</dbReference>
<accession>A0ABP2D700</accession>
<sequence>MAVRISRYDRLQNPFPSIRAMYITAALSAAFEVAMLVEDEQRVITHIAEMTVPCRALLCAVCLTELSTSSVIYFGGLRS</sequence>
<evidence type="ECO:0000313" key="2">
    <source>
        <dbReference type="Proteomes" id="UP000003257"/>
    </source>
</evidence>
<proteinExistence type="predicted"/>
<protein>
    <submittedName>
        <fullName evidence="1">Uncharacterized protein</fullName>
    </submittedName>
</protein>
<organism evidence="1 2">
    <name type="scientific">Sulfitobacter indolifex HEL-45</name>
    <dbReference type="NCBI Taxonomy" id="391624"/>
    <lineage>
        <taxon>Bacteria</taxon>
        <taxon>Pseudomonadati</taxon>
        <taxon>Pseudomonadota</taxon>
        <taxon>Alphaproteobacteria</taxon>
        <taxon>Rhodobacterales</taxon>
        <taxon>Roseobacteraceae</taxon>
        <taxon>Sulfitobacter</taxon>
    </lineage>
</organism>
<gene>
    <name evidence="1" type="ORF">OIHEL45_00762</name>
</gene>
<dbReference type="EMBL" id="ABID01000006">
    <property type="protein sequence ID" value="EDQ03928.1"/>
    <property type="molecule type" value="Genomic_DNA"/>
</dbReference>
<evidence type="ECO:0000313" key="1">
    <source>
        <dbReference type="EMBL" id="EDQ03928.1"/>
    </source>
</evidence>
<name>A0ABP2D700_9RHOB</name>
<comment type="caution">
    <text evidence="1">The sequence shown here is derived from an EMBL/GenBank/DDBJ whole genome shotgun (WGS) entry which is preliminary data.</text>
</comment>
<reference evidence="1 2" key="1">
    <citation type="submission" date="2007-11" db="EMBL/GenBank/DDBJ databases">
        <authorList>
            <person name="Wagner-Dobler I."/>
            <person name="Ferriera S."/>
            <person name="Johnson J."/>
            <person name="Kravitz S."/>
            <person name="Beeson K."/>
            <person name="Sutton G."/>
            <person name="Rogers Y.-H."/>
            <person name="Friedman R."/>
            <person name="Frazier M."/>
            <person name="Venter J.C."/>
        </authorList>
    </citation>
    <scope>NUCLEOTIDE SEQUENCE [LARGE SCALE GENOMIC DNA]</scope>
    <source>
        <strain evidence="1 2">HEL-45</strain>
    </source>
</reference>
<keyword evidence="2" id="KW-1185">Reference proteome</keyword>